<evidence type="ECO:0000313" key="2">
    <source>
        <dbReference type="Proteomes" id="UP000823388"/>
    </source>
</evidence>
<organism evidence="1 2">
    <name type="scientific">Panicum virgatum</name>
    <name type="common">Blackwell switchgrass</name>
    <dbReference type="NCBI Taxonomy" id="38727"/>
    <lineage>
        <taxon>Eukaryota</taxon>
        <taxon>Viridiplantae</taxon>
        <taxon>Streptophyta</taxon>
        <taxon>Embryophyta</taxon>
        <taxon>Tracheophyta</taxon>
        <taxon>Spermatophyta</taxon>
        <taxon>Magnoliopsida</taxon>
        <taxon>Liliopsida</taxon>
        <taxon>Poales</taxon>
        <taxon>Poaceae</taxon>
        <taxon>PACMAD clade</taxon>
        <taxon>Panicoideae</taxon>
        <taxon>Panicodae</taxon>
        <taxon>Paniceae</taxon>
        <taxon>Panicinae</taxon>
        <taxon>Panicum</taxon>
        <taxon>Panicum sect. Hiantes</taxon>
    </lineage>
</organism>
<sequence length="109" mass="12326">MCCWPWRLNAPPRSPLRSESGFPGGSGLMLKVDMDDGGPALRLFPQHLPGGPLLRCSACLSNLCRYVRAWSYRLCYPLYCREDTLNFVTPLLLSLIFTWTIWSTSESVV</sequence>
<protein>
    <submittedName>
        <fullName evidence="1">Uncharacterized protein</fullName>
    </submittedName>
</protein>
<name>A0A8T0RSJ2_PANVG</name>
<gene>
    <name evidence="1" type="ORF">PVAP13_5NG170200</name>
</gene>
<keyword evidence="2" id="KW-1185">Reference proteome</keyword>
<evidence type="ECO:0000313" key="1">
    <source>
        <dbReference type="EMBL" id="KAG2587828.1"/>
    </source>
</evidence>
<dbReference type="Proteomes" id="UP000823388">
    <property type="component" value="Chromosome 5N"/>
</dbReference>
<proteinExistence type="predicted"/>
<reference evidence="1" key="1">
    <citation type="submission" date="2020-05" db="EMBL/GenBank/DDBJ databases">
        <title>WGS assembly of Panicum virgatum.</title>
        <authorList>
            <person name="Lovell J.T."/>
            <person name="Jenkins J."/>
            <person name="Shu S."/>
            <person name="Juenger T.E."/>
            <person name="Schmutz J."/>
        </authorList>
    </citation>
    <scope>NUCLEOTIDE SEQUENCE</scope>
    <source>
        <strain evidence="1">AP13</strain>
    </source>
</reference>
<dbReference type="AlphaFoldDB" id="A0A8T0RSJ2"/>
<accession>A0A8T0RSJ2</accession>
<comment type="caution">
    <text evidence="1">The sequence shown here is derived from an EMBL/GenBank/DDBJ whole genome shotgun (WGS) entry which is preliminary data.</text>
</comment>
<dbReference type="EMBL" id="CM029046">
    <property type="protein sequence ID" value="KAG2587828.1"/>
    <property type="molecule type" value="Genomic_DNA"/>
</dbReference>